<reference evidence="6 7" key="1">
    <citation type="submission" date="2021-03" db="EMBL/GenBank/DDBJ databases">
        <title>novel species isolated from a fishpond in China.</title>
        <authorList>
            <person name="Lu H."/>
            <person name="Cai Z."/>
        </authorList>
    </citation>
    <scope>NUCLEOTIDE SEQUENCE [LARGE SCALE GENOMIC DNA]</scope>
    <source>
        <strain evidence="6 7">H41</strain>
    </source>
</reference>
<dbReference type="InterPro" id="IPR015860">
    <property type="entry name" value="ABC_transpr_TagH-like"/>
</dbReference>
<evidence type="ECO:0000313" key="6">
    <source>
        <dbReference type="EMBL" id="MBN7812901.1"/>
    </source>
</evidence>
<dbReference type="Gene3D" id="2.70.50.60">
    <property type="entry name" value="abc- transporter (atp binding component) like domain"/>
    <property type="match status" value="1"/>
</dbReference>
<dbReference type="Pfam" id="PF14524">
    <property type="entry name" value="Wzt_C"/>
    <property type="match status" value="1"/>
</dbReference>
<evidence type="ECO:0000256" key="4">
    <source>
        <dbReference type="ARBA" id="ARBA00022840"/>
    </source>
</evidence>
<evidence type="ECO:0000313" key="7">
    <source>
        <dbReference type="Proteomes" id="UP000664317"/>
    </source>
</evidence>
<gene>
    <name evidence="6" type="ORF">J0A68_18235</name>
</gene>
<dbReference type="SUPFAM" id="SSF52540">
    <property type="entry name" value="P-loop containing nucleoside triphosphate hydrolases"/>
    <property type="match status" value="1"/>
</dbReference>
<dbReference type="Pfam" id="PF00005">
    <property type="entry name" value="ABC_tran"/>
    <property type="match status" value="1"/>
</dbReference>
<evidence type="ECO:0000256" key="3">
    <source>
        <dbReference type="ARBA" id="ARBA00022741"/>
    </source>
</evidence>
<feature type="domain" description="ABC transporter" evidence="5">
    <location>
        <begin position="48"/>
        <end position="270"/>
    </location>
</feature>
<keyword evidence="2" id="KW-0813">Transport</keyword>
<evidence type="ECO:0000256" key="2">
    <source>
        <dbReference type="ARBA" id="ARBA00022448"/>
    </source>
</evidence>
<dbReference type="Proteomes" id="UP000664317">
    <property type="component" value="Unassembled WGS sequence"/>
</dbReference>
<dbReference type="InterPro" id="IPR003439">
    <property type="entry name" value="ABC_transporter-like_ATP-bd"/>
</dbReference>
<dbReference type="InterPro" id="IPR003593">
    <property type="entry name" value="AAA+_ATPase"/>
</dbReference>
<sequence length="417" mass="46352">MGKTAIKVENLSKIYRLGEIGTGTVSRDLERWFRMNVLNQDDPFLQIGQTNDRATKGDSNVVYSLQDLNFDIQAGDAVGIIGKNGAGKSTLLKILSRVTAPSVGSVKVKGRVASLLEVGTGFHPELTGKENIYLNGAILGMTKKEITRKLDEIIDFSGVERYVDTPVKRYSSGMYVRLAFAVAAHLESEILIVDEVLAVGDAEFQRKCLGKMGEVSKNEGRTILFVSHNMNAVNNLCKKGIVLSNGTMAYQGNAESSVHYYLNNNQNSKGADLKHKEVSITALTINSRFGDVNTVEAFERFQLTIEFEIEKGEMQDLYLGVFFKDAYGSRISSISNWLNSQDFKAAKKNKITVDLTHGVSFREGNYSVDLEFFIPNKVYFENALSFEVINSSTTGYKKEFKSEYGNVYVPNKIIHEV</sequence>
<dbReference type="PROSITE" id="PS50893">
    <property type="entry name" value="ABC_TRANSPORTER_2"/>
    <property type="match status" value="1"/>
</dbReference>
<dbReference type="InterPro" id="IPR050683">
    <property type="entry name" value="Bact_Polysacc_Export_ATP-bd"/>
</dbReference>
<comment type="caution">
    <text evidence="6">The sequence shown here is derived from an EMBL/GenBank/DDBJ whole genome shotgun (WGS) entry which is preliminary data.</text>
</comment>
<dbReference type="PANTHER" id="PTHR46743">
    <property type="entry name" value="TEICHOIC ACIDS EXPORT ATP-BINDING PROTEIN TAGH"/>
    <property type="match status" value="1"/>
</dbReference>
<organism evidence="6 7">
    <name type="scientific">Algoriphagus oliviformis</name>
    <dbReference type="NCBI Taxonomy" id="2811231"/>
    <lineage>
        <taxon>Bacteria</taxon>
        <taxon>Pseudomonadati</taxon>
        <taxon>Bacteroidota</taxon>
        <taxon>Cytophagia</taxon>
        <taxon>Cytophagales</taxon>
        <taxon>Cyclobacteriaceae</taxon>
        <taxon>Algoriphagus</taxon>
    </lineage>
</organism>
<dbReference type="InterPro" id="IPR029439">
    <property type="entry name" value="Wzt_C"/>
</dbReference>
<dbReference type="PANTHER" id="PTHR46743:SF2">
    <property type="entry name" value="TEICHOIC ACIDS EXPORT ATP-BINDING PROTEIN TAGH"/>
    <property type="match status" value="1"/>
</dbReference>
<dbReference type="SMART" id="SM00382">
    <property type="entry name" value="AAA"/>
    <property type="match status" value="1"/>
</dbReference>
<dbReference type="CDD" id="cd03220">
    <property type="entry name" value="ABC_KpsT_Wzt"/>
    <property type="match status" value="1"/>
</dbReference>
<comment type="similarity">
    <text evidence="1">Belongs to the ABC transporter superfamily.</text>
</comment>
<name>A0ABS3C716_9BACT</name>
<keyword evidence="7" id="KW-1185">Reference proteome</keyword>
<evidence type="ECO:0000256" key="1">
    <source>
        <dbReference type="ARBA" id="ARBA00005417"/>
    </source>
</evidence>
<keyword evidence="3" id="KW-0547">Nucleotide-binding</keyword>
<dbReference type="RefSeq" id="WP_206579673.1">
    <property type="nucleotide sequence ID" value="NZ_JAFKCT010000009.1"/>
</dbReference>
<keyword evidence="4 6" id="KW-0067">ATP-binding</keyword>
<accession>A0ABS3C716</accession>
<protein>
    <submittedName>
        <fullName evidence="6">ABC transporter ATP-binding protein</fullName>
    </submittedName>
</protein>
<dbReference type="EMBL" id="JAFKCT010000009">
    <property type="protein sequence ID" value="MBN7812901.1"/>
    <property type="molecule type" value="Genomic_DNA"/>
</dbReference>
<dbReference type="InterPro" id="IPR027417">
    <property type="entry name" value="P-loop_NTPase"/>
</dbReference>
<proteinExistence type="inferred from homology"/>
<dbReference type="Gene3D" id="3.40.50.300">
    <property type="entry name" value="P-loop containing nucleotide triphosphate hydrolases"/>
    <property type="match status" value="1"/>
</dbReference>
<dbReference type="GO" id="GO:0005524">
    <property type="term" value="F:ATP binding"/>
    <property type="evidence" value="ECO:0007669"/>
    <property type="project" value="UniProtKB-KW"/>
</dbReference>
<dbReference type="CDD" id="cd10147">
    <property type="entry name" value="Wzt_C-like"/>
    <property type="match status" value="1"/>
</dbReference>
<evidence type="ECO:0000259" key="5">
    <source>
        <dbReference type="PROSITE" id="PS50893"/>
    </source>
</evidence>